<dbReference type="GO" id="GO:0005886">
    <property type="term" value="C:plasma membrane"/>
    <property type="evidence" value="ECO:0007669"/>
    <property type="project" value="TreeGrafter"/>
</dbReference>
<name>M5UPE9_9BACT</name>
<dbReference type="PANTHER" id="PTHR33507:SF3">
    <property type="entry name" value="INNER MEMBRANE PROTEIN YBBJ"/>
    <property type="match status" value="1"/>
</dbReference>
<dbReference type="Pfam" id="PF01957">
    <property type="entry name" value="NfeD"/>
    <property type="match status" value="1"/>
</dbReference>
<keyword evidence="4 6" id="KW-0472">Membrane</keyword>
<evidence type="ECO:0000313" key="10">
    <source>
        <dbReference type="Proteomes" id="UP000011885"/>
    </source>
</evidence>
<dbReference type="InterPro" id="IPR002810">
    <property type="entry name" value="NfeD-like_C"/>
</dbReference>
<dbReference type="RefSeq" id="WP_008674395.1">
    <property type="nucleotide sequence ID" value="NZ_ANOH01000059.1"/>
</dbReference>
<dbReference type="PANTHER" id="PTHR33507">
    <property type="entry name" value="INNER MEMBRANE PROTEIN YBBJ"/>
    <property type="match status" value="1"/>
</dbReference>
<dbReference type="AlphaFoldDB" id="M5UPE9"/>
<organism evidence="9 10">
    <name type="scientific">Rhodopirellula sallentina SM41</name>
    <dbReference type="NCBI Taxonomy" id="1263870"/>
    <lineage>
        <taxon>Bacteria</taxon>
        <taxon>Pseudomonadati</taxon>
        <taxon>Planctomycetota</taxon>
        <taxon>Planctomycetia</taxon>
        <taxon>Pirellulales</taxon>
        <taxon>Pirellulaceae</taxon>
        <taxon>Rhodopirellula</taxon>
    </lineage>
</organism>
<reference evidence="9 10" key="1">
    <citation type="journal article" date="2013" name="Mar. Genomics">
        <title>Expression of sulfatases in Rhodopirellula baltica and the diversity of sulfatases in the genus Rhodopirellula.</title>
        <authorList>
            <person name="Wegner C.E."/>
            <person name="Richter-Heitmann T."/>
            <person name="Klindworth A."/>
            <person name="Klockow C."/>
            <person name="Richter M."/>
            <person name="Achstetter T."/>
            <person name="Glockner F.O."/>
            <person name="Harder J."/>
        </authorList>
    </citation>
    <scope>NUCLEOTIDE SEQUENCE [LARGE SCALE GENOMIC DNA]</scope>
    <source>
        <strain evidence="9 10">SM41</strain>
    </source>
</reference>
<protein>
    <submittedName>
        <fullName evidence="9">Nodulation efficiency, NfeD</fullName>
    </submittedName>
</protein>
<evidence type="ECO:0000256" key="2">
    <source>
        <dbReference type="ARBA" id="ARBA00022692"/>
    </source>
</evidence>
<feature type="transmembrane region" description="Helical" evidence="6">
    <location>
        <begin position="631"/>
        <end position="648"/>
    </location>
</feature>
<gene>
    <name evidence="9" type="ORF">RSSM_00697</name>
</gene>
<feature type="domain" description="NfeD integral membrane" evidence="8">
    <location>
        <begin position="582"/>
        <end position="707"/>
    </location>
</feature>
<dbReference type="InterPro" id="IPR029045">
    <property type="entry name" value="ClpP/crotonase-like_dom_sf"/>
</dbReference>
<evidence type="ECO:0000256" key="1">
    <source>
        <dbReference type="ARBA" id="ARBA00004141"/>
    </source>
</evidence>
<dbReference type="Proteomes" id="UP000011885">
    <property type="component" value="Unassembled WGS sequence"/>
</dbReference>
<feature type="region of interest" description="Disordered" evidence="5">
    <location>
        <begin position="137"/>
        <end position="163"/>
    </location>
</feature>
<keyword evidence="2 6" id="KW-0812">Transmembrane</keyword>
<dbReference type="EMBL" id="ANOH01000059">
    <property type="protein sequence ID" value="EMI57883.1"/>
    <property type="molecule type" value="Genomic_DNA"/>
</dbReference>
<evidence type="ECO:0000313" key="9">
    <source>
        <dbReference type="EMBL" id="EMI57883.1"/>
    </source>
</evidence>
<feature type="transmembrane region" description="Helical" evidence="6">
    <location>
        <begin position="654"/>
        <end position="676"/>
    </location>
</feature>
<evidence type="ECO:0000259" key="7">
    <source>
        <dbReference type="Pfam" id="PF01957"/>
    </source>
</evidence>
<comment type="caution">
    <text evidence="9">The sequence shown here is derived from an EMBL/GenBank/DDBJ whole genome shotgun (WGS) entry which is preliminary data.</text>
</comment>
<sequence>MWKQRRTGDNEQFWTTGDSAHYRQDAYNAGMNKHRHRPVSHRSADAAFRRVGIAGSACIIASLWWLSLASYAPAQEANDAAPKQTPRGYLIDVPQPITTRDVDQILSQLTRLSLAVRQTAPNSDDAAARRASVVLRFGSSGMPSNQPTRDVESGTPGDEGTQNTTALEDALKLARAISGRDLHRIRSIAWVDRAVRGSDVLLVLACESILVSSDGSIGDATEGEPAGDETTQLIYQSIAKRRSLLASEIVKGLANSELAVARVRLAEGDTRFAVGEELRQLRREGAIVEETIWSEAGQPLILTADQLRELRAATAIVDSVDEVADRLGLAGLRNEDVDASGEAVGALLRINGPVRRDRVRRWQSNLAATIERGETNTWLVEIDSPGGYLTGSASMAAFIADPGTSIRSVGGYISREARGDAALLALACRPLAMHPDATLGGSGAEAINPEDVRGQRELIALIANATGRSETLLRGILDPSLPVHRYINRRTGRVRYAIPSELAEEALQGEEDVATEWKREQRIELADGLTAQAAIELGLVDESADSLQKAAQTIGLADVPNQLSDRGLVRWVERLGRNDGLAFGLLLLGFMMLSTEASAPGLGLPGFIAMLCFAFFFWTKFLAGTAEWLELLAFGLGLVCLAIEIFVLPGFGVFGIGGLFLTVLGVVLMSQTFVIPRNSYQVNELTQGVWMAIGGMGGLVIGFLIVRAFLPQAATATGLAMESPPTDMDRLERLADFDHLQGKSGVASTRLRPSGKARFGDQVVAVVSDGSAIDPGQSVRVVAVHGNRIVVEAVED</sequence>
<comment type="subcellular location">
    <subcellularLocation>
        <location evidence="1">Membrane</location>
        <topology evidence="1">Multi-pass membrane protein</topology>
    </subcellularLocation>
</comment>
<evidence type="ECO:0000256" key="3">
    <source>
        <dbReference type="ARBA" id="ARBA00022989"/>
    </source>
</evidence>
<evidence type="ECO:0000256" key="5">
    <source>
        <dbReference type="SAM" id="MobiDB-lite"/>
    </source>
</evidence>
<accession>M5UPE9</accession>
<dbReference type="PATRIC" id="fig|1263870.3.peg.763"/>
<proteinExistence type="predicted"/>
<dbReference type="Pfam" id="PF24961">
    <property type="entry name" value="NfeD_membrane"/>
    <property type="match status" value="1"/>
</dbReference>
<feature type="domain" description="NfeD-like C-terminal" evidence="7">
    <location>
        <begin position="739"/>
        <end position="792"/>
    </location>
</feature>
<evidence type="ECO:0000256" key="6">
    <source>
        <dbReference type="SAM" id="Phobius"/>
    </source>
</evidence>
<keyword evidence="3 6" id="KW-1133">Transmembrane helix</keyword>
<dbReference type="Gene3D" id="2.40.50.140">
    <property type="entry name" value="Nucleic acid-binding proteins"/>
    <property type="match status" value="1"/>
</dbReference>
<evidence type="ECO:0000256" key="4">
    <source>
        <dbReference type="ARBA" id="ARBA00023136"/>
    </source>
</evidence>
<dbReference type="Gene3D" id="3.90.226.10">
    <property type="entry name" value="2-enoyl-CoA Hydratase, Chain A, domain 1"/>
    <property type="match status" value="1"/>
</dbReference>
<keyword evidence="10" id="KW-1185">Reference proteome</keyword>
<dbReference type="InterPro" id="IPR052165">
    <property type="entry name" value="Membrane_assoc_protease"/>
</dbReference>
<dbReference type="InterPro" id="IPR056739">
    <property type="entry name" value="NfeD_membrane"/>
</dbReference>
<feature type="transmembrane region" description="Helical" evidence="6">
    <location>
        <begin position="688"/>
        <end position="710"/>
    </location>
</feature>
<evidence type="ECO:0000259" key="8">
    <source>
        <dbReference type="Pfam" id="PF24961"/>
    </source>
</evidence>
<dbReference type="InterPro" id="IPR012340">
    <property type="entry name" value="NA-bd_OB-fold"/>
</dbReference>
<feature type="transmembrane region" description="Helical" evidence="6">
    <location>
        <begin position="599"/>
        <end position="619"/>
    </location>
</feature>
<dbReference type="SUPFAM" id="SSF52096">
    <property type="entry name" value="ClpP/crotonase"/>
    <property type="match status" value="1"/>
</dbReference>